<evidence type="ECO:0000313" key="3">
    <source>
        <dbReference type="Proteomes" id="UP000192257"/>
    </source>
</evidence>
<dbReference type="VEuPathDB" id="TriTrypDB:TM35_000241300"/>
<keyword evidence="3" id="KW-1185">Reference proteome</keyword>
<evidence type="ECO:0000256" key="1">
    <source>
        <dbReference type="SAM" id="MobiDB-lite"/>
    </source>
</evidence>
<dbReference type="RefSeq" id="XP_028881046.1">
    <property type="nucleotide sequence ID" value="XM_029027542.1"/>
</dbReference>
<dbReference type="EMBL" id="NBCO01000024">
    <property type="protein sequence ID" value="ORC86980.1"/>
    <property type="molecule type" value="Genomic_DNA"/>
</dbReference>
<dbReference type="GeneID" id="39987322"/>
<feature type="region of interest" description="Disordered" evidence="1">
    <location>
        <begin position="1"/>
        <end position="82"/>
    </location>
</feature>
<feature type="compositionally biased region" description="Basic residues" evidence="1">
    <location>
        <begin position="27"/>
        <end position="37"/>
    </location>
</feature>
<feature type="compositionally biased region" description="Low complexity" evidence="1">
    <location>
        <begin position="38"/>
        <end position="82"/>
    </location>
</feature>
<gene>
    <name evidence="2" type="ORF">TM35_000241300</name>
</gene>
<sequence>MPKMPTAKREKVTPTKGHKQRSDVKKGKPSAKSHPKWQKSQDQQQQHQEQQKQQQSSKNEALRAALANAFSSSHSSGGDADASAVEVDEYGKGCPTDRLQFGYAPAIAAEAVAFHNTISAKKWIDDRRRQGRITIVKKQKLTRPNCEPMTSLLKLKQHWRNTKQFLAEVRGSGSNVAQDAADDLLEMLVSQQRVA</sequence>
<comment type="caution">
    <text evidence="2">The sequence shown here is derived from an EMBL/GenBank/DDBJ whole genome shotgun (WGS) entry which is preliminary data.</text>
</comment>
<dbReference type="AlphaFoldDB" id="A0A1X0NS83"/>
<name>A0A1X0NS83_9TRYP</name>
<dbReference type="Proteomes" id="UP000192257">
    <property type="component" value="Unassembled WGS sequence"/>
</dbReference>
<accession>A0A1X0NS83</accession>
<organism evidence="2 3">
    <name type="scientific">Trypanosoma theileri</name>
    <dbReference type="NCBI Taxonomy" id="67003"/>
    <lineage>
        <taxon>Eukaryota</taxon>
        <taxon>Discoba</taxon>
        <taxon>Euglenozoa</taxon>
        <taxon>Kinetoplastea</taxon>
        <taxon>Metakinetoplastina</taxon>
        <taxon>Trypanosomatida</taxon>
        <taxon>Trypanosomatidae</taxon>
        <taxon>Trypanosoma</taxon>
    </lineage>
</organism>
<proteinExistence type="predicted"/>
<protein>
    <submittedName>
        <fullName evidence="2">Uncharacterized protein</fullName>
    </submittedName>
</protein>
<dbReference type="OrthoDB" id="278174at2759"/>
<evidence type="ECO:0000313" key="2">
    <source>
        <dbReference type="EMBL" id="ORC86980.1"/>
    </source>
</evidence>
<reference evidence="2 3" key="1">
    <citation type="submission" date="2017-03" db="EMBL/GenBank/DDBJ databases">
        <title>An alternative strategy for trypanosome survival in the mammalian bloodstream revealed through genome and transcriptome analysis of the ubiquitous bovine parasite Trypanosoma (Megatrypanum) theileri.</title>
        <authorList>
            <person name="Kelly S."/>
            <person name="Ivens A."/>
            <person name="Mott A."/>
            <person name="O'Neill E."/>
            <person name="Emms D."/>
            <person name="Macleod O."/>
            <person name="Voorheis P."/>
            <person name="Matthews J."/>
            <person name="Matthews K."/>
            <person name="Carrington M."/>
        </authorList>
    </citation>
    <scope>NUCLEOTIDE SEQUENCE [LARGE SCALE GENOMIC DNA]</scope>
    <source>
        <strain evidence="2">Edinburgh</strain>
    </source>
</reference>